<organism evidence="2 3">
    <name type="scientific">Aduncisulcus paluster</name>
    <dbReference type="NCBI Taxonomy" id="2918883"/>
    <lineage>
        <taxon>Eukaryota</taxon>
        <taxon>Metamonada</taxon>
        <taxon>Carpediemonas-like organisms</taxon>
        <taxon>Aduncisulcus</taxon>
    </lineage>
</organism>
<feature type="region of interest" description="Disordered" evidence="1">
    <location>
        <begin position="971"/>
        <end position="996"/>
    </location>
</feature>
<name>A0ABQ5JU49_9EUKA</name>
<protein>
    <submittedName>
        <fullName evidence="2">Uncharacterized protein</fullName>
    </submittedName>
</protein>
<feature type="compositionally biased region" description="Acidic residues" evidence="1">
    <location>
        <begin position="514"/>
        <end position="524"/>
    </location>
</feature>
<evidence type="ECO:0000256" key="1">
    <source>
        <dbReference type="SAM" id="MobiDB-lite"/>
    </source>
</evidence>
<feature type="compositionally biased region" description="Polar residues" evidence="1">
    <location>
        <begin position="884"/>
        <end position="895"/>
    </location>
</feature>
<feature type="region of interest" description="Disordered" evidence="1">
    <location>
        <begin position="296"/>
        <end position="315"/>
    </location>
</feature>
<dbReference type="EMBL" id="BQXS01011554">
    <property type="protein sequence ID" value="GKT13947.1"/>
    <property type="molecule type" value="Genomic_DNA"/>
</dbReference>
<feature type="region of interest" description="Disordered" evidence="1">
    <location>
        <begin position="27"/>
        <end position="47"/>
    </location>
</feature>
<feature type="compositionally biased region" description="Polar residues" evidence="1">
    <location>
        <begin position="844"/>
        <end position="861"/>
    </location>
</feature>
<feature type="region of interest" description="Disordered" evidence="1">
    <location>
        <begin position="477"/>
        <end position="576"/>
    </location>
</feature>
<evidence type="ECO:0000313" key="2">
    <source>
        <dbReference type="EMBL" id="GKT13947.1"/>
    </source>
</evidence>
<feature type="region of interest" description="Disordered" evidence="1">
    <location>
        <begin position="815"/>
        <end position="901"/>
    </location>
</feature>
<gene>
    <name evidence="2" type="ORF">ADUPG1_010372</name>
</gene>
<feature type="non-terminal residue" evidence="2">
    <location>
        <position position="1097"/>
    </location>
</feature>
<accession>A0ABQ5JU49</accession>
<sequence length="1097" mass="125697">MSEQEVDYTQLFEKLGHDFEVSLQELTDVASDGQGKPTSGSESEEEEKDVYALQAKIKLLYDKMQKMIKSFADGFRVSIESKEDIIEQQSKLLKTRDDKIAEIELETQMQVSKLEEELEKVVTQRDSVTTEFDKIKKEYSLIQSRYEEVFLQNLFVQRSLPASLYTDIMIEFDKMQLERTDSEFNDSKLEDLAAIKPTYSPQDTAHPDSSIQKHYQDKSSSICDIKSPPIQTSLNIPPQQVLVRAERTPRTLEKQRIFTTVQSIFHHVLVHVPFYRLISHAPTSRAKDQAVNGHSFFSQHSKKKRGTPLLNKQTSSLSQISDSSVTSARGFSQQSQALLQGMIYGLEFPSSIPFLSCVVSLCFVRFFRRWWLEKVRETLQHQLKTTADIHSGSIVFIPDSDELEECGNWIDELQTLQHQLKTTADIHSGSIVFIPDSDELEECGNWIDELRQNIDLEEIRQIEEWRRLRDQEIRRNQHKEMKEEAKRQKEEKKRLREERKLRHGTSASSLDYPPEQDEMNEELESSYSYSSFDQGEGGDECYTVSSTYAGDSEDEMKAGKDPSSLKTSQVPPSIPAFDLPEKEARHIIRSNYASRVIEKEMENMYTEKGLISFDLTMLTKGTSGSPKTKHELLLARKKQLQAERKLREMRGSQSLQQSITIANAYSSTTSLMSTDEFFACVTPLFPSEKACHQSYTRAATSWLLCVWRAILDRNGVVFEKLHRVRGTSNSFYAYNCMIITDKERDIAHAKLKPNTLFSAEPKDNLDEFATKNPEDISSGRTRSMQTIDEQIKTRHAEKLYSTTVAQPKHSYEFEENYDPCTDMTGIRDVPSPSGPNQYHLEPSMQYSPKSPTYPQQQVSSPLYQSKSSSHYLQSSTRGSKKSPEYSNSHMMSSPSKRVLGTPHEFSHISSLSKSLNISGSTAAPCRPRFVLCTGESAEFIRKRAIRGRKKGREVKFTLNFFEKDHIKELKSSSSSLKHRGKKQHDHSSSSLSYEGRKRGVGYGVGEDKQTEKELVSGWLVVNAGKGSGGVGFGEYLWRNGRKFGWCYDETKLKDAMDRRQRRILEAEICQLEDEKVIQDEIQESKYQFDRMVKESRA</sequence>
<dbReference type="Proteomes" id="UP001057375">
    <property type="component" value="Unassembled WGS sequence"/>
</dbReference>
<evidence type="ECO:0000313" key="3">
    <source>
        <dbReference type="Proteomes" id="UP001057375"/>
    </source>
</evidence>
<keyword evidence="3" id="KW-1185">Reference proteome</keyword>
<comment type="caution">
    <text evidence="2">The sequence shown here is derived from an EMBL/GenBank/DDBJ whole genome shotgun (WGS) entry which is preliminary data.</text>
</comment>
<proteinExistence type="predicted"/>
<reference evidence="2" key="1">
    <citation type="submission" date="2022-03" db="EMBL/GenBank/DDBJ databases">
        <title>Draft genome sequence of Aduncisulcus paluster, a free-living microaerophilic Fornicata.</title>
        <authorList>
            <person name="Yuyama I."/>
            <person name="Kume K."/>
            <person name="Tamura T."/>
            <person name="Inagaki Y."/>
            <person name="Hashimoto T."/>
        </authorList>
    </citation>
    <scope>NUCLEOTIDE SEQUENCE</scope>
    <source>
        <strain evidence="2">NY0171</strain>
    </source>
</reference>
<feature type="compositionally biased region" description="Basic and acidic residues" evidence="1">
    <location>
        <begin position="477"/>
        <end position="500"/>
    </location>
</feature>
<feature type="compositionally biased region" description="Low complexity" evidence="1">
    <location>
        <begin position="862"/>
        <end position="875"/>
    </location>
</feature>